<name>V4A408_LOTGI</name>
<dbReference type="EMBL" id="KB202283">
    <property type="protein sequence ID" value="ESO91407.1"/>
    <property type="molecule type" value="Genomic_DNA"/>
</dbReference>
<dbReference type="AlphaFoldDB" id="V4A408"/>
<feature type="compositionally biased region" description="Polar residues" evidence="2">
    <location>
        <begin position="168"/>
        <end position="190"/>
    </location>
</feature>
<proteinExistence type="predicted"/>
<protein>
    <recommendedName>
        <fullName evidence="3">SH2 domain-containing protein</fullName>
    </recommendedName>
</protein>
<reference evidence="4 5" key="1">
    <citation type="journal article" date="2013" name="Nature">
        <title>Insights into bilaterian evolution from three spiralian genomes.</title>
        <authorList>
            <person name="Simakov O."/>
            <person name="Marletaz F."/>
            <person name="Cho S.J."/>
            <person name="Edsinger-Gonzales E."/>
            <person name="Havlak P."/>
            <person name="Hellsten U."/>
            <person name="Kuo D.H."/>
            <person name="Larsson T."/>
            <person name="Lv J."/>
            <person name="Arendt D."/>
            <person name="Savage R."/>
            <person name="Osoegawa K."/>
            <person name="de Jong P."/>
            <person name="Grimwood J."/>
            <person name="Chapman J.A."/>
            <person name="Shapiro H."/>
            <person name="Aerts A."/>
            <person name="Otillar R.P."/>
            <person name="Terry A.Y."/>
            <person name="Boore J.L."/>
            <person name="Grigoriev I.V."/>
            <person name="Lindberg D.R."/>
            <person name="Seaver E.C."/>
            <person name="Weisblat D.A."/>
            <person name="Putnam N.H."/>
            <person name="Rokhsar D.S."/>
        </authorList>
    </citation>
    <scope>NUCLEOTIDE SEQUENCE [LARGE SCALE GENOMIC DNA]</scope>
</reference>
<feature type="compositionally biased region" description="Basic and acidic residues" evidence="2">
    <location>
        <begin position="158"/>
        <end position="167"/>
    </location>
</feature>
<gene>
    <name evidence="4" type="ORF">LOTGIDRAFT_228833</name>
</gene>
<evidence type="ECO:0000259" key="3">
    <source>
        <dbReference type="PROSITE" id="PS50001"/>
    </source>
</evidence>
<dbReference type="SUPFAM" id="SSF55550">
    <property type="entry name" value="SH2 domain"/>
    <property type="match status" value="1"/>
</dbReference>
<dbReference type="HOGENOM" id="CLU_824611_0_0_1"/>
<dbReference type="InterPro" id="IPR000980">
    <property type="entry name" value="SH2"/>
</dbReference>
<dbReference type="InterPro" id="IPR036860">
    <property type="entry name" value="SH2_dom_sf"/>
</dbReference>
<evidence type="ECO:0000256" key="2">
    <source>
        <dbReference type="SAM" id="MobiDB-lite"/>
    </source>
</evidence>
<dbReference type="OrthoDB" id="6161358at2759"/>
<dbReference type="SMART" id="SM00252">
    <property type="entry name" value="SH2"/>
    <property type="match status" value="1"/>
</dbReference>
<accession>V4A408</accession>
<dbReference type="GeneID" id="20247802"/>
<dbReference type="PROSITE" id="PS50001">
    <property type="entry name" value="SH2"/>
    <property type="match status" value="1"/>
</dbReference>
<evidence type="ECO:0000313" key="4">
    <source>
        <dbReference type="EMBL" id="ESO91407.1"/>
    </source>
</evidence>
<dbReference type="CTD" id="20247802"/>
<feature type="region of interest" description="Disordered" evidence="2">
    <location>
        <begin position="142"/>
        <end position="215"/>
    </location>
</feature>
<dbReference type="OMA" id="SSERCEC"/>
<dbReference type="Gene3D" id="3.30.505.10">
    <property type="entry name" value="SH2 domain"/>
    <property type="match status" value="1"/>
</dbReference>
<feature type="domain" description="SH2" evidence="3">
    <location>
        <begin position="33"/>
        <end position="135"/>
    </location>
</feature>
<dbReference type="KEGG" id="lgi:LOTGIDRAFT_228833"/>
<dbReference type="Proteomes" id="UP000030746">
    <property type="component" value="Unassembled WGS sequence"/>
</dbReference>
<dbReference type="STRING" id="225164.V4A408"/>
<keyword evidence="5" id="KW-1185">Reference proteome</keyword>
<evidence type="ECO:0000313" key="5">
    <source>
        <dbReference type="Proteomes" id="UP000030746"/>
    </source>
</evidence>
<evidence type="ECO:0000256" key="1">
    <source>
        <dbReference type="PROSITE-ProRule" id="PRU00191"/>
    </source>
</evidence>
<organism evidence="4 5">
    <name type="scientific">Lottia gigantea</name>
    <name type="common">Giant owl limpet</name>
    <dbReference type="NCBI Taxonomy" id="225164"/>
    <lineage>
        <taxon>Eukaryota</taxon>
        <taxon>Metazoa</taxon>
        <taxon>Spiralia</taxon>
        <taxon>Lophotrochozoa</taxon>
        <taxon>Mollusca</taxon>
        <taxon>Gastropoda</taxon>
        <taxon>Patellogastropoda</taxon>
        <taxon>Lottioidea</taxon>
        <taxon>Lottiidae</taxon>
        <taxon>Lottia</taxon>
    </lineage>
</organism>
<dbReference type="Pfam" id="PF00017">
    <property type="entry name" value="SH2"/>
    <property type="match status" value="1"/>
</dbReference>
<sequence>MPLNKEAATPRPRNHQASTRFNWLPDEIFMLPYFHQELINSDAAHSYIKKNCRQHGSFLLRTSSKGENHLTLSVSVDDGQIHHIQVYVSKQNFNYRYHIVPDIVFQSFSALQQHYSKHRIGNLEQVENVKLIHPLTRRNRTQSLPIIENPENGSSSRRAVELSRRTSDISSSQRPGTNLSNHHGSTTSLTDPRHRPPQPLPPCPAAGGSTPYYTRPTDEEIDRASELAELLRNNERCDCGLLLHEAELGSDWTVHKSRDASTIGKIFYQNVSGDTCWNLPESVLMKLSPEKVMPGSKFQKTKLALPVELATDLRGREITAIYQLSDLNLHLQNSSSF</sequence>
<dbReference type="CDD" id="cd00173">
    <property type="entry name" value="SH2"/>
    <property type="match status" value="1"/>
</dbReference>
<keyword evidence="1" id="KW-0727">SH2 domain</keyword>
<dbReference type="RefSeq" id="XP_009058098.1">
    <property type="nucleotide sequence ID" value="XM_009059850.1"/>
</dbReference>